<keyword evidence="10" id="KW-1015">Disulfide bond</keyword>
<dbReference type="Pfam" id="PF02600">
    <property type="entry name" value="DsbB"/>
    <property type="match status" value="1"/>
</dbReference>
<evidence type="ECO:0000256" key="9">
    <source>
        <dbReference type="ARBA" id="ARBA00023136"/>
    </source>
</evidence>
<accession>A0ABP9ELK7</accession>
<dbReference type="EMBL" id="BAABJZ010000019">
    <property type="protein sequence ID" value="GAA4881154.1"/>
    <property type="molecule type" value="Genomic_DNA"/>
</dbReference>
<evidence type="ECO:0000256" key="2">
    <source>
        <dbReference type="ARBA" id="ARBA00022448"/>
    </source>
</evidence>
<name>A0ABP9ELK7_9GAMM</name>
<dbReference type="InterPro" id="IPR003752">
    <property type="entry name" value="DiS_bond_form_DsbB/BdbC"/>
</dbReference>
<dbReference type="InterPro" id="IPR050183">
    <property type="entry name" value="DsbB"/>
</dbReference>
<evidence type="ECO:0000256" key="1">
    <source>
        <dbReference type="ARBA" id="ARBA00004429"/>
    </source>
</evidence>
<organism evidence="17 18">
    <name type="scientific">Ferrimonas pelagia</name>
    <dbReference type="NCBI Taxonomy" id="1177826"/>
    <lineage>
        <taxon>Bacteria</taxon>
        <taxon>Pseudomonadati</taxon>
        <taxon>Pseudomonadota</taxon>
        <taxon>Gammaproteobacteria</taxon>
        <taxon>Alteromonadales</taxon>
        <taxon>Ferrimonadaceae</taxon>
        <taxon>Ferrimonas</taxon>
    </lineage>
</organism>
<evidence type="ECO:0000256" key="3">
    <source>
        <dbReference type="ARBA" id="ARBA00022475"/>
    </source>
</evidence>
<evidence type="ECO:0000313" key="18">
    <source>
        <dbReference type="Proteomes" id="UP001499988"/>
    </source>
</evidence>
<evidence type="ECO:0000256" key="10">
    <source>
        <dbReference type="ARBA" id="ARBA00023157"/>
    </source>
</evidence>
<keyword evidence="6" id="KW-0249">Electron transport</keyword>
<evidence type="ECO:0000256" key="16">
    <source>
        <dbReference type="SAM" id="Phobius"/>
    </source>
</evidence>
<dbReference type="Gene3D" id="1.20.1550.10">
    <property type="entry name" value="DsbB-like"/>
    <property type="match status" value="1"/>
</dbReference>
<evidence type="ECO:0000313" key="17">
    <source>
        <dbReference type="EMBL" id="GAA4881154.1"/>
    </source>
</evidence>
<comment type="subunit">
    <text evidence="14">Interacts with DsbL.</text>
</comment>
<dbReference type="InterPro" id="IPR023380">
    <property type="entry name" value="DsbB-like_sf"/>
</dbReference>
<evidence type="ECO:0000256" key="4">
    <source>
        <dbReference type="ARBA" id="ARBA00022519"/>
    </source>
</evidence>
<proteinExistence type="inferred from homology"/>
<evidence type="ECO:0000256" key="13">
    <source>
        <dbReference type="ARBA" id="ARBA00038060"/>
    </source>
</evidence>
<keyword evidence="7 16" id="KW-1133">Transmembrane helix</keyword>
<feature type="transmembrane region" description="Helical" evidence="16">
    <location>
        <begin position="83"/>
        <end position="101"/>
    </location>
</feature>
<comment type="caution">
    <text evidence="17">The sequence shown here is derived from an EMBL/GenBank/DDBJ whole genome shotgun (WGS) entry which is preliminary data.</text>
</comment>
<dbReference type="PANTHER" id="PTHR36570:SF1">
    <property type="entry name" value="PROTEIN-DISULFIDE OXIDOREDUCTASE DSBI"/>
    <property type="match status" value="1"/>
</dbReference>
<protein>
    <recommendedName>
        <fullName evidence="15">Putative protein-disulfide oxidoreductase DsbI</fullName>
    </recommendedName>
</protein>
<evidence type="ECO:0000256" key="14">
    <source>
        <dbReference type="ARBA" id="ARBA00038526"/>
    </source>
</evidence>
<sequence length="206" mass="22639">MEIINSLWRRFKADPVPTLYRWADLRPVWLIMAGASGFMMLCSTIYFQGWLAMDPCEKCVYIRLSQICIIIAGLFLAISPKNLIVKLLGLALAWWAIFYGLNHSLDYIASHHTMDALDSGMDFFAAGGGANACATEPAYPFGLPLHEWWPGMFAITGVCGEDDWSFLGGTMGHWLVFTYSIKIAVLGIVTAGFATGAVKLRSAASV</sequence>
<comment type="subcellular location">
    <subcellularLocation>
        <location evidence="1">Cell inner membrane</location>
        <topology evidence="1">Multi-pass membrane protein</topology>
    </subcellularLocation>
</comment>
<keyword evidence="3" id="KW-1003">Cell membrane</keyword>
<comment type="similarity">
    <text evidence="13">Belongs to the DsbB family. DsbI subfamily.</text>
</comment>
<evidence type="ECO:0000256" key="11">
    <source>
        <dbReference type="ARBA" id="ARBA00023284"/>
    </source>
</evidence>
<feature type="transmembrane region" description="Helical" evidence="16">
    <location>
        <begin position="174"/>
        <end position="198"/>
    </location>
</feature>
<keyword evidence="2" id="KW-0813">Transport</keyword>
<keyword evidence="5 16" id="KW-0812">Transmembrane</keyword>
<gene>
    <name evidence="17" type="ORF">GCM10023333_14160</name>
</gene>
<evidence type="ECO:0000256" key="5">
    <source>
        <dbReference type="ARBA" id="ARBA00022692"/>
    </source>
</evidence>
<keyword evidence="8" id="KW-0560">Oxidoreductase</keyword>
<evidence type="ECO:0000256" key="6">
    <source>
        <dbReference type="ARBA" id="ARBA00022982"/>
    </source>
</evidence>
<dbReference type="RefSeq" id="WP_345334653.1">
    <property type="nucleotide sequence ID" value="NZ_BAABJZ010000019.1"/>
</dbReference>
<keyword evidence="4" id="KW-0997">Cell inner membrane</keyword>
<keyword evidence="18" id="KW-1185">Reference proteome</keyword>
<reference evidence="18" key="1">
    <citation type="journal article" date="2019" name="Int. J. Syst. Evol. Microbiol.">
        <title>The Global Catalogue of Microorganisms (GCM) 10K type strain sequencing project: providing services to taxonomists for standard genome sequencing and annotation.</title>
        <authorList>
            <consortium name="The Broad Institute Genomics Platform"/>
            <consortium name="The Broad Institute Genome Sequencing Center for Infectious Disease"/>
            <person name="Wu L."/>
            <person name="Ma J."/>
        </authorList>
    </citation>
    <scope>NUCLEOTIDE SEQUENCE [LARGE SCALE GENOMIC DNA]</scope>
    <source>
        <strain evidence="18">JCM 18401</strain>
    </source>
</reference>
<keyword evidence="11" id="KW-0676">Redox-active center</keyword>
<evidence type="ECO:0000256" key="15">
    <source>
        <dbReference type="ARBA" id="ARBA00039389"/>
    </source>
</evidence>
<evidence type="ECO:0000256" key="7">
    <source>
        <dbReference type="ARBA" id="ARBA00022989"/>
    </source>
</evidence>
<dbReference type="Proteomes" id="UP001499988">
    <property type="component" value="Unassembled WGS sequence"/>
</dbReference>
<feature type="transmembrane region" description="Helical" evidence="16">
    <location>
        <begin position="60"/>
        <end position="78"/>
    </location>
</feature>
<evidence type="ECO:0000256" key="8">
    <source>
        <dbReference type="ARBA" id="ARBA00023002"/>
    </source>
</evidence>
<dbReference type="PANTHER" id="PTHR36570">
    <property type="entry name" value="DISULFIDE BOND FORMATION PROTEIN B"/>
    <property type="match status" value="1"/>
</dbReference>
<comment type="function">
    <text evidence="12">Required for disulfide bond formation in some proteins. Part of a redox system composed of DsbI and DsbL that mediates formation of an essential disulfide bond in AssT.</text>
</comment>
<dbReference type="SUPFAM" id="SSF158442">
    <property type="entry name" value="DsbB-like"/>
    <property type="match status" value="1"/>
</dbReference>
<keyword evidence="9 16" id="KW-0472">Membrane</keyword>
<evidence type="ECO:0000256" key="12">
    <source>
        <dbReference type="ARBA" id="ARBA00037310"/>
    </source>
</evidence>
<feature type="transmembrane region" description="Helical" evidence="16">
    <location>
        <begin position="28"/>
        <end position="48"/>
    </location>
</feature>